<protein>
    <recommendedName>
        <fullName evidence="4">2Fe-2S ferredoxin-type domain-containing protein</fullName>
    </recommendedName>
</protein>
<dbReference type="Gene3D" id="3.10.20.30">
    <property type="match status" value="1"/>
</dbReference>
<dbReference type="Pfam" id="PF00111">
    <property type="entry name" value="Fer2"/>
    <property type="match status" value="1"/>
</dbReference>
<evidence type="ECO:0000259" key="4">
    <source>
        <dbReference type="PROSITE" id="PS51085"/>
    </source>
</evidence>
<reference evidence="6" key="1">
    <citation type="journal article" date="2023" name="Commun. Biol.">
        <title>Genome analysis of Parmales, the sister group of diatoms, reveals the evolutionary specialization of diatoms from phago-mixotrophs to photoautotrophs.</title>
        <authorList>
            <person name="Ban H."/>
            <person name="Sato S."/>
            <person name="Yoshikawa S."/>
            <person name="Yamada K."/>
            <person name="Nakamura Y."/>
            <person name="Ichinomiya M."/>
            <person name="Sato N."/>
            <person name="Blanc-Mathieu R."/>
            <person name="Endo H."/>
            <person name="Kuwata A."/>
            <person name="Ogata H."/>
        </authorList>
    </citation>
    <scope>NUCLEOTIDE SEQUENCE [LARGE SCALE GENOMIC DNA]</scope>
    <source>
        <strain evidence="6">NIES 3699</strain>
    </source>
</reference>
<keyword evidence="1" id="KW-0408">Iron</keyword>
<dbReference type="SUPFAM" id="SSF54292">
    <property type="entry name" value="2Fe-2S ferredoxin-like"/>
    <property type="match status" value="1"/>
</dbReference>
<sequence length="109" mass="11050">MLRLLVLALLLSLSSSFFVPSAPFALPSSSLSASVKLVNSAGKSCNVAEGSKMSAACSKLGIKPKYSCKKGDCGSCTVSVGGSRVKACVGKVPAAPRLKSVAEKGLMVK</sequence>
<keyword evidence="2" id="KW-0411">Iron-sulfur</keyword>
<dbReference type="InterPro" id="IPR006058">
    <property type="entry name" value="2Fe2S_fd_BS"/>
</dbReference>
<evidence type="ECO:0000256" key="3">
    <source>
        <dbReference type="SAM" id="SignalP"/>
    </source>
</evidence>
<dbReference type="AlphaFoldDB" id="A0A9W7BYG1"/>
<dbReference type="InterPro" id="IPR001041">
    <property type="entry name" value="2Fe-2S_ferredoxin-type"/>
</dbReference>
<evidence type="ECO:0000313" key="6">
    <source>
        <dbReference type="Proteomes" id="UP001165160"/>
    </source>
</evidence>
<dbReference type="InterPro" id="IPR012675">
    <property type="entry name" value="Beta-grasp_dom_sf"/>
</dbReference>
<dbReference type="PROSITE" id="PS00197">
    <property type="entry name" value="2FE2S_FER_1"/>
    <property type="match status" value="1"/>
</dbReference>
<organism evidence="5 6">
    <name type="scientific">Triparma verrucosa</name>
    <dbReference type="NCBI Taxonomy" id="1606542"/>
    <lineage>
        <taxon>Eukaryota</taxon>
        <taxon>Sar</taxon>
        <taxon>Stramenopiles</taxon>
        <taxon>Ochrophyta</taxon>
        <taxon>Bolidophyceae</taxon>
        <taxon>Parmales</taxon>
        <taxon>Triparmaceae</taxon>
        <taxon>Triparma</taxon>
    </lineage>
</organism>
<dbReference type="PROSITE" id="PS51085">
    <property type="entry name" value="2FE2S_FER_2"/>
    <property type="match status" value="1"/>
</dbReference>
<evidence type="ECO:0000256" key="1">
    <source>
        <dbReference type="ARBA" id="ARBA00022714"/>
    </source>
</evidence>
<feature type="chain" id="PRO_5040745217" description="2Fe-2S ferredoxin-type domain-containing protein" evidence="3">
    <location>
        <begin position="17"/>
        <end position="109"/>
    </location>
</feature>
<evidence type="ECO:0000313" key="5">
    <source>
        <dbReference type="EMBL" id="GMH96736.1"/>
    </source>
</evidence>
<name>A0A9W7BYG1_9STRA</name>
<gene>
    <name evidence="5" type="ORF">TrVE_jg14034</name>
</gene>
<dbReference type="Proteomes" id="UP001165160">
    <property type="component" value="Unassembled WGS sequence"/>
</dbReference>
<comment type="caution">
    <text evidence="5">The sequence shown here is derived from an EMBL/GenBank/DDBJ whole genome shotgun (WGS) entry which is preliminary data.</text>
</comment>
<dbReference type="GO" id="GO:0051537">
    <property type="term" value="F:2 iron, 2 sulfur cluster binding"/>
    <property type="evidence" value="ECO:0007669"/>
    <property type="project" value="UniProtKB-KW"/>
</dbReference>
<keyword evidence="3" id="KW-0732">Signal</keyword>
<dbReference type="EMBL" id="BRXX01000189">
    <property type="protein sequence ID" value="GMH96736.1"/>
    <property type="molecule type" value="Genomic_DNA"/>
</dbReference>
<keyword evidence="6" id="KW-1185">Reference proteome</keyword>
<keyword evidence="1" id="KW-0479">Metal-binding</keyword>
<feature type="domain" description="2Fe-2S ferredoxin-type" evidence="4">
    <location>
        <begin position="33"/>
        <end position="109"/>
    </location>
</feature>
<dbReference type="InterPro" id="IPR036010">
    <property type="entry name" value="2Fe-2S_ferredoxin-like_sf"/>
</dbReference>
<feature type="signal peptide" evidence="3">
    <location>
        <begin position="1"/>
        <end position="16"/>
    </location>
</feature>
<accession>A0A9W7BYG1</accession>
<evidence type="ECO:0000256" key="2">
    <source>
        <dbReference type="ARBA" id="ARBA00023014"/>
    </source>
</evidence>
<keyword evidence="1" id="KW-0001">2Fe-2S</keyword>
<proteinExistence type="predicted"/>